<evidence type="ECO:0000313" key="1">
    <source>
        <dbReference type="EMBL" id="CCH44301.1"/>
    </source>
</evidence>
<keyword evidence="2" id="KW-1185">Reference proteome</keyword>
<dbReference type="EMBL" id="CAIF01000120">
    <property type="protein sequence ID" value="CCH44301.1"/>
    <property type="molecule type" value="Genomic_DNA"/>
</dbReference>
<dbReference type="AlphaFoldDB" id="K0KMX7"/>
<proteinExistence type="predicted"/>
<protein>
    <submittedName>
        <fullName evidence="1">Uncharacterized protein</fullName>
    </submittedName>
</protein>
<reference evidence="1 2" key="1">
    <citation type="journal article" date="2012" name="Eukaryot. Cell">
        <title>Draft genome sequence of Wickerhamomyces ciferrii NRRL Y-1031 F-60-10.</title>
        <authorList>
            <person name="Schneider J."/>
            <person name="Andrea H."/>
            <person name="Blom J."/>
            <person name="Jaenicke S."/>
            <person name="Ruckert C."/>
            <person name="Schorsch C."/>
            <person name="Szczepanowski R."/>
            <person name="Farwick M."/>
            <person name="Goesmann A."/>
            <person name="Puhler A."/>
            <person name="Schaffer S."/>
            <person name="Tauch A."/>
            <person name="Kohler T."/>
            <person name="Brinkrolf K."/>
        </authorList>
    </citation>
    <scope>NUCLEOTIDE SEQUENCE [LARGE SCALE GENOMIC DNA]</scope>
    <source>
        <strain evidence="2">ATCC 14091 / BCRC 22168 / CBS 111 / JCM 3599 / NBRC 0793 / NRRL Y-1031 F-60-10</strain>
    </source>
</reference>
<dbReference type="HOGENOM" id="CLU_634924_0_0_1"/>
<evidence type="ECO:0000313" key="2">
    <source>
        <dbReference type="Proteomes" id="UP000009328"/>
    </source>
</evidence>
<dbReference type="InParanoid" id="K0KMX7"/>
<organism evidence="1 2">
    <name type="scientific">Wickerhamomyces ciferrii (strain ATCC 14091 / BCRC 22168 / CBS 111 / JCM 3599 / NBRC 0793 / NRRL Y-1031 F-60-10)</name>
    <name type="common">Yeast</name>
    <name type="synonym">Pichia ciferrii</name>
    <dbReference type="NCBI Taxonomy" id="1206466"/>
    <lineage>
        <taxon>Eukaryota</taxon>
        <taxon>Fungi</taxon>
        <taxon>Dikarya</taxon>
        <taxon>Ascomycota</taxon>
        <taxon>Saccharomycotina</taxon>
        <taxon>Saccharomycetes</taxon>
        <taxon>Phaffomycetales</taxon>
        <taxon>Wickerhamomycetaceae</taxon>
        <taxon>Wickerhamomyces</taxon>
    </lineage>
</organism>
<accession>K0KMX7</accession>
<sequence>MSKKTKYAGIWDLPSPLIREILVNDAEVSFEKLVELYKSDDNYSSVIESCVCVVTNDVEFPYNVLLEIEGLESSKFDCYSVDHVTNRSLKKYCYTFLVISAHKECRNMDVCMKLFENIPSKVIWFTKEFRKRAMFYQGNKYHKALLSPPSGLFNCFTGKMKSCEGWVSFVFDNDQEVNVGDTSSTFRVDNIVEITIHNTASHHWYYMSDLKLPKLRHMGIYSLNCPEEELIYEAEDSSEFLDIQTANKWVYSPPSQCYRIIFQNCQFPAIKNIMFDNSTKLEAIKDCEFPKLETLSCNNNFYLLIQNTNLENLKIFTIKSTINCSEIFRENLSYSSESFILDLEDGFHKFCSMHYISRDRIKRFPALILDNTKLSSLETFKIPDISYLLTAGFEKEKLEDLDVQILK</sequence>
<name>K0KMX7_WICCF</name>
<comment type="caution">
    <text evidence="1">The sequence shown here is derived from an EMBL/GenBank/DDBJ whole genome shotgun (WGS) entry which is preliminary data.</text>
</comment>
<dbReference type="Proteomes" id="UP000009328">
    <property type="component" value="Unassembled WGS sequence"/>
</dbReference>
<gene>
    <name evidence="1" type="ORF">BN7_3863</name>
</gene>